<comment type="caution">
    <text evidence="2">The sequence shown here is derived from an EMBL/GenBank/DDBJ whole genome shotgun (WGS) entry which is preliminary data.</text>
</comment>
<sequence length="70" mass="8043">MVTYLLVMKISQQPLKPNDHNEEEKEDNFSERSKLITNKLEDCFNDAIKEGITSSNLLSCKDSSKELKHS</sequence>
<protein>
    <submittedName>
        <fullName evidence="2">Uncharacterized protein</fullName>
    </submittedName>
</protein>
<name>A0A7J7KCI0_BUGNE</name>
<dbReference type="Proteomes" id="UP000593567">
    <property type="component" value="Unassembled WGS sequence"/>
</dbReference>
<proteinExistence type="predicted"/>
<evidence type="ECO:0000256" key="1">
    <source>
        <dbReference type="SAM" id="MobiDB-lite"/>
    </source>
</evidence>
<evidence type="ECO:0000313" key="2">
    <source>
        <dbReference type="EMBL" id="KAF6035308.1"/>
    </source>
</evidence>
<keyword evidence="3" id="KW-1185">Reference proteome</keyword>
<feature type="compositionally biased region" description="Basic and acidic residues" evidence="1">
    <location>
        <begin position="17"/>
        <end position="32"/>
    </location>
</feature>
<dbReference type="EMBL" id="VXIV02000896">
    <property type="protein sequence ID" value="KAF6035308.1"/>
    <property type="molecule type" value="Genomic_DNA"/>
</dbReference>
<dbReference type="AlphaFoldDB" id="A0A7J7KCI0"/>
<accession>A0A7J7KCI0</accession>
<reference evidence="2" key="1">
    <citation type="submission" date="2020-06" db="EMBL/GenBank/DDBJ databases">
        <title>Draft genome of Bugula neritina, a colonial animal packing powerful symbionts and potential medicines.</title>
        <authorList>
            <person name="Rayko M."/>
        </authorList>
    </citation>
    <scope>NUCLEOTIDE SEQUENCE [LARGE SCALE GENOMIC DNA]</scope>
    <source>
        <strain evidence="2">Kwan_BN1</strain>
    </source>
</reference>
<evidence type="ECO:0000313" key="3">
    <source>
        <dbReference type="Proteomes" id="UP000593567"/>
    </source>
</evidence>
<organism evidence="2 3">
    <name type="scientific">Bugula neritina</name>
    <name type="common">Brown bryozoan</name>
    <name type="synonym">Sertularia neritina</name>
    <dbReference type="NCBI Taxonomy" id="10212"/>
    <lineage>
        <taxon>Eukaryota</taxon>
        <taxon>Metazoa</taxon>
        <taxon>Spiralia</taxon>
        <taxon>Lophotrochozoa</taxon>
        <taxon>Bryozoa</taxon>
        <taxon>Gymnolaemata</taxon>
        <taxon>Cheilostomatida</taxon>
        <taxon>Flustrina</taxon>
        <taxon>Buguloidea</taxon>
        <taxon>Bugulidae</taxon>
        <taxon>Bugula</taxon>
    </lineage>
</organism>
<gene>
    <name evidence="2" type="ORF">EB796_006378</name>
</gene>
<feature type="region of interest" description="Disordered" evidence="1">
    <location>
        <begin position="13"/>
        <end position="32"/>
    </location>
</feature>